<accession>A0ABY6V1E7</accession>
<sequence length="518" mass="58408">MSSTATLVNLPGELQVMIIRRALPYDLESLALTCKQLHAVALPLLPRHNALRRKYRRFHFTDSYDHPGDQDITETVTELLLDIAADPSIAHYIIHGDFGDRVCTDKVRQGSTNDRGVVLQRLEKEQDNLRALVQNSDHLAILGLDTDVWFDNVVADRDELDELVDYPLAFLLSLLPNLESLALPHEWRASSVITRPDEWEPTDDIQKGVQELIHLLVTRANDTEHVKGDQPLRKLRSLHPTKDVDTQFGTDMTSIAPFLALDSLREVRHDSGVCNQVEDQAGENDNEGLPATVLDFQAQGRYQVLGRNIETAIFQDVVISGEACGALFRDMHNLKTLDVEYNMKDEIGYDWQPETFLSNLMSLGKTLKSLSLTANNLGPDHGRIFSSDGDLETLLDFEALTCLKLDTKLFIYSRSVVDNFNGEPTNEDDITTPSLMDIAPQNLKTFALHVPATPEDYIVMERLFVDLGDRRNELPDLKTIKVIIERQDVWGGDLDDWSEHAEKIKAFCAAKEIKVSML</sequence>
<reference evidence="2 3" key="1">
    <citation type="submission" date="2019-06" db="EMBL/GenBank/DDBJ databases">
        <authorList>
            <person name="Broberg M."/>
        </authorList>
    </citation>
    <scope>NUCLEOTIDE SEQUENCE [LARGE SCALE GENOMIC DNA]</scope>
</reference>
<dbReference type="InterPro" id="IPR001810">
    <property type="entry name" value="F-box_dom"/>
</dbReference>
<protein>
    <recommendedName>
        <fullName evidence="1">F-box domain-containing protein</fullName>
    </recommendedName>
</protein>
<dbReference type="SUPFAM" id="SSF81383">
    <property type="entry name" value="F-box domain"/>
    <property type="match status" value="1"/>
</dbReference>
<keyword evidence="3" id="KW-1185">Reference proteome</keyword>
<feature type="domain" description="F-box" evidence="1">
    <location>
        <begin position="4"/>
        <end position="58"/>
    </location>
</feature>
<dbReference type="Proteomes" id="UP000766486">
    <property type="component" value="Unassembled WGS sequence"/>
</dbReference>
<comment type="caution">
    <text evidence="2">The sequence shown here is derived from an EMBL/GenBank/DDBJ whole genome shotgun (WGS) entry which is preliminary data.</text>
</comment>
<dbReference type="EMBL" id="CABFNS010000995">
    <property type="protein sequence ID" value="VUC37536.1"/>
    <property type="molecule type" value="Genomic_DNA"/>
</dbReference>
<evidence type="ECO:0000313" key="2">
    <source>
        <dbReference type="EMBL" id="VUC37536.1"/>
    </source>
</evidence>
<organism evidence="2 3">
    <name type="scientific">Bionectria ochroleuca</name>
    <name type="common">Gliocladium roseum</name>
    <dbReference type="NCBI Taxonomy" id="29856"/>
    <lineage>
        <taxon>Eukaryota</taxon>
        <taxon>Fungi</taxon>
        <taxon>Dikarya</taxon>
        <taxon>Ascomycota</taxon>
        <taxon>Pezizomycotina</taxon>
        <taxon>Sordariomycetes</taxon>
        <taxon>Hypocreomycetidae</taxon>
        <taxon>Hypocreales</taxon>
        <taxon>Bionectriaceae</taxon>
        <taxon>Clonostachys</taxon>
    </lineage>
</organism>
<dbReference type="InterPro" id="IPR036047">
    <property type="entry name" value="F-box-like_dom_sf"/>
</dbReference>
<proteinExistence type="predicted"/>
<dbReference type="CDD" id="cd09917">
    <property type="entry name" value="F-box_SF"/>
    <property type="match status" value="1"/>
</dbReference>
<name>A0ABY6V1E7_BIOOC</name>
<dbReference type="PROSITE" id="PS50181">
    <property type="entry name" value="FBOX"/>
    <property type="match status" value="1"/>
</dbReference>
<evidence type="ECO:0000259" key="1">
    <source>
        <dbReference type="PROSITE" id="PS50181"/>
    </source>
</evidence>
<evidence type="ECO:0000313" key="3">
    <source>
        <dbReference type="Proteomes" id="UP000766486"/>
    </source>
</evidence>
<gene>
    <name evidence="2" type="ORF">CLO192961_LOCUS475682</name>
</gene>